<evidence type="ECO:0000256" key="1">
    <source>
        <dbReference type="ARBA" id="ARBA00011738"/>
    </source>
</evidence>
<dbReference type="EC" id="4.2.1.126" evidence="8 12"/>
<comment type="function">
    <text evidence="12">Specifically catalyzes the cleavage of the D-lactyl ether substituent of MurNAc 6-phosphate, producing GlcNAc 6-phosphate and D-lactate.</text>
</comment>
<comment type="subunit">
    <text evidence="1 12">Homodimer.</text>
</comment>
<reference evidence="15 16" key="1">
    <citation type="submission" date="2012-09" db="EMBL/GenBank/DDBJ databases">
        <title>Genome Sequence of Bacillus sp. DW5-4.</title>
        <authorList>
            <person name="Lai Q."/>
            <person name="Liu Y."/>
            <person name="Shao Z."/>
        </authorList>
    </citation>
    <scope>NUCLEOTIDE SEQUENCE [LARGE SCALE GENOMIC DNA]</scope>
    <source>
        <strain evidence="15 16">DW5-4</strain>
    </source>
</reference>
<dbReference type="SUPFAM" id="SSF53697">
    <property type="entry name" value="SIS domain"/>
    <property type="match status" value="1"/>
</dbReference>
<dbReference type="Proteomes" id="UP000028091">
    <property type="component" value="Unassembled WGS sequence"/>
</dbReference>
<keyword evidence="2 12" id="KW-0456">Lyase</keyword>
<gene>
    <name evidence="12 15" type="primary">murQ</name>
    <name evidence="15" type="ORF">BA70_14705</name>
</gene>
<dbReference type="GO" id="GO:0016835">
    <property type="term" value="F:carbon-oxygen lyase activity"/>
    <property type="evidence" value="ECO:0007669"/>
    <property type="project" value="UniProtKB-UniRule"/>
</dbReference>
<comment type="miscellaneous">
    <text evidence="12">A lyase-type mechanism (elimination/hydration) is suggested for the cleavage of the lactyl ether bond of MurNAc 6-phosphate, with the formation of an alpha,beta-unsaturated aldehyde intermediate with (E)-stereochemistry, followed by the syn addition of water to give product.</text>
</comment>
<dbReference type="NCBIfam" id="NF009222">
    <property type="entry name" value="PRK12570.1"/>
    <property type="match status" value="1"/>
</dbReference>
<dbReference type="InterPro" id="IPR040190">
    <property type="entry name" value="MURQ/GCKR"/>
</dbReference>
<dbReference type="InterPro" id="IPR046348">
    <property type="entry name" value="SIS_dom_sf"/>
</dbReference>
<evidence type="ECO:0000256" key="4">
    <source>
        <dbReference type="ARBA" id="ARBA00051747"/>
    </source>
</evidence>
<dbReference type="PROSITE" id="PS51464">
    <property type="entry name" value="SIS"/>
    <property type="match status" value="1"/>
</dbReference>
<evidence type="ECO:0000313" key="16">
    <source>
        <dbReference type="Proteomes" id="UP000028091"/>
    </source>
</evidence>
<comment type="similarity">
    <text evidence="7 12">Belongs to the GCKR-like family. MurNAc-6-P etherase subfamily.</text>
</comment>
<protein>
    <recommendedName>
        <fullName evidence="9 12">N-acetylmuramic acid 6-phosphate etherase</fullName>
        <shortName evidence="12">MurNAc-6-P etherase</shortName>
        <ecNumber evidence="8 12">4.2.1.126</ecNumber>
    </recommendedName>
    <alternativeName>
        <fullName evidence="11 12">N-acetylmuramic acid 6-phosphate hydrolase</fullName>
    </alternativeName>
    <alternativeName>
        <fullName evidence="10 12">N-acetylmuramic acid 6-phosphate lyase</fullName>
    </alternativeName>
</protein>
<dbReference type="InterPro" id="IPR005488">
    <property type="entry name" value="Etherase_MurQ"/>
</dbReference>
<feature type="active site" description="Proton donor" evidence="12">
    <location>
        <position position="86"/>
    </location>
</feature>
<dbReference type="UniPathway" id="UPA00342"/>
<dbReference type="GO" id="GO:0046348">
    <property type="term" value="P:amino sugar catabolic process"/>
    <property type="evidence" value="ECO:0007669"/>
    <property type="project" value="InterPro"/>
</dbReference>
<feature type="active site" evidence="12">
    <location>
        <position position="117"/>
    </location>
</feature>
<dbReference type="GO" id="GO:0009254">
    <property type="term" value="P:peptidoglycan turnover"/>
    <property type="evidence" value="ECO:0007669"/>
    <property type="project" value="TreeGrafter"/>
</dbReference>
<dbReference type="GO" id="GO:0097367">
    <property type="term" value="F:carbohydrate derivative binding"/>
    <property type="evidence" value="ECO:0007669"/>
    <property type="project" value="InterPro"/>
</dbReference>
<comment type="pathway">
    <text evidence="12">Amino-sugar metabolism; N-acetylmuramate degradation.</text>
</comment>
<evidence type="ECO:0000256" key="5">
    <source>
        <dbReference type="ARBA" id="ARBA00060595"/>
    </source>
</evidence>
<comment type="pathway">
    <text evidence="6">Cell wall biogenesis.</text>
</comment>
<dbReference type="InterPro" id="IPR005486">
    <property type="entry name" value="Glucokinase_regulatory_CS"/>
</dbReference>
<comment type="pathway">
    <text evidence="5">Amino-sugar metabolism; 1,6-anhydro-N-acetylmuramate degradation.</text>
</comment>
<dbReference type="eggNOG" id="COG2103">
    <property type="taxonomic scope" value="Bacteria"/>
</dbReference>
<evidence type="ECO:0000313" key="15">
    <source>
        <dbReference type="EMBL" id="KEP24881.1"/>
    </source>
</evidence>
<sequence length="303" mass="32574">MQPSQLRSLTTESRNPNTMGISQADPLEMLKMINEEDMKVAQAVNRVLPHVKTASDFAYESISNGGRLIYLGAGTSGRIGVMDAVECPPTYSVSPDVIVGIMAGGDSAFSHAAEDVEDSEEAGKQDLKHIHLTSKDTVVGIAASGRTPYIIGALNYARSIGAKTVALSCNEQAEISELADCAIEVIVGPEAITGSTRMKAASAHKMILNMLSTSAMIRQGKVYENLMVDVKVSNHKLKERAITIIQHVTNASYEQAVKTLEAADLEVKTAIVMLQTNTDKKTAQDLLNRTNGHIDKAILRHQG</sequence>
<keyword evidence="3 12" id="KW-0119">Carbohydrate metabolism</keyword>
<dbReference type="InterPro" id="IPR001347">
    <property type="entry name" value="SIS_dom"/>
</dbReference>
<dbReference type="HAMAP" id="MF_00068">
    <property type="entry name" value="MurQ"/>
    <property type="match status" value="1"/>
</dbReference>
<feature type="region of interest" description="Disordered" evidence="13">
    <location>
        <begin position="1"/>
        <end position="21"/>
    </location>
</feature>
<dbReference type="AlphaFoldDB" id="A0A081L6K5"/>
<dbReference type="NCBIfam" id="NF003915">
    <property type="entry name" value="PRK05441.1"/>
    <property type="match status" value="1"/>
</dbReference>
<dbReference type="EMBL" id="JOTP01000042">
    <property type="protein sequence ID" value="KEP24881.1"/>
    <property type="molecule type" value="Genomic_DNA"/>
</dbReference>
<dbReference type="OrthoDB" id="9813395at2"/>
<dbReference type="CDD" id="cd05007">
    <property type="entry name" value="SIS_Etherase"/>
    <property type="match status" value="1"/>
</dbReference>
<dbReference type="PROSITE" id="PS01272">
    <property type="entry name" value="GCKR"/>
    <property type="match status" value="1"/>
</dbReference>
<evidence type="ECO:0000256" key="13">
    <source>
        <dbReference type="SAM" id="MobiDB-lite"/>
    </source>
</evidence>
<proteinExistence type="inferred from homology"/>
<evidence type="ECO:0000256" key="7">
    <source>
        <dbReference type="ARBA" id="ARBA00061234"/>
    </source>
</evidence>
<accession>A0A081L6K5</accession>
<evidence type="ECO:0000256" key="6">
    <source>
        <dbReference type="ARBA" id="ARBA00060672"/>
    </source>
</evidence>
<dbReference type="FunFam" id="1.10.8.1080:FF:000001">
    <property type="entry name" value="N-acetylmuramic acid 6-phosphate etherase"/>
    <property type="match status" value="1"/>
</dbReference>
<dbReference type="PANTHER" id="PTHR10088">
    <property type="entry name" value="GLUCOKINASE REGULATORY PROTEIN"/>
    <property type="match status" value="1"/>
</dbReference>
<evidence type="ECO:0000256" key="11">
    <source>
        <dbReference type="ARBA" id="ARBA00084049"/>
    </source>
</evidence>
<dbReference type="Gene3D" id="3.40.50.10490">
    <property type="entry name" value="Glucose-6-phosphate isomerase like protein, domain 1"/>
    <property type="match status" value="1"/>
</dbReference>
<dbReference type="Pfam" id="PF22645">
    <property type="entry name" value="GKRP_SIS_N"/>
    <property type="match status" value="1"/>
</dbReference>
<evidence type="ECO:0000256" key="3">
    <source>
        <dbReference type="ARBA" id="ARBA00023277"/>
    </source>
</evidence>
<evidence type="ECO:0000259" key="14">
    <source>
        <dbReference type="PROSITE" id="PS51464"/>
    </source>
</evidence>
<keyword evidence="16" id="KW-1185">Reference proteome</keyword>
<comment type="catalytic activity">
    <reaction evidence="4 12">
        <text>N-acetyl-D-muramate 6-phosphate + H2O = N-acetyl-D-glucosamine 6-phosphate + (R)-lactate</text>
        <dbReference type="Rhea" id="RHEA:26410"/>
        <dbReference type="ChEBI" id="CHEBI:15377"/>
        <dbReference type="ChEBI" id="CHEBI:16004"/>
        <dbReference type="ChEBI" id="CHEBI:57513"/>
        <dbReference type="ChEBI" id="CHEBI:58722"/>
        <dbReference type="EC" id="4.2.1.126"/>
    </reaction>
</comment>
<evidence type="ECO:0000256" key="9">
    <source>
        <dbReference type="ARBA" id="ARBA00070061"/>
    </source>
</evidence>
<feature type="domain" description="SIS" evidence="14">
    <location>
        <begin position="58"/>
        <end position="221"/>
    </location>
</feature>
<evidence type="ECO:0000256" key="2">
    <source>
        <dbReference type="ARBA" id="ARBA00023239"/>
    </source>
</evidence>
<name>A0A081L6K5_9BACI</name>
<dbReference type="FunFam" id="3.40.50.10490:FF:000014">
    <property type="entry name" value="N-acetylmuramic acid 6-phosphate etherase"/>
    <property type="match status" value="1"/>
</dbReference>
<evidence type="ECO:0000256" key="8">
    <source>
        <dbReference type="ARBA" id="ARBA00067056"/>
    </source>
</evidence>
<dbReference type="PANTHER" id="PTHR10088:SF4">
    <property type="entry name" value="GLUCOKINASE REGULATORY PROTEIN"/>
    <property type="match status" value="1"/>
</dbReference>
<comment type="caution">
    <text evidence="15">The sequence shown here is derived from an EMBL/GenBank/DDBJ whole genome shotgun (WGS) entry which is preliminary data.</text>
</comment>
<dbReference type="RefSeq" id="WP_034325118.1">
    <property type="nucleotide sequence ID" value="NZ_JOTP01000042.1"/>
</dbReference>
<dbReference type="GO" id="GO:0016803">
    <property type="term" value="F:ether hydrolase activity"/>
    <property type="evidence" value="ECO:0007669"/>
    <property type="project" value="TreeGrafter"/>
</dbReference>
<dbReference type="Pfam" id="PF20741">
    <property type="entry name" value="GKRP-like_C"/>
    <property type="match status" value="1"/>
</dbReference>
<dbReference type="Gene3D" id="1.10.8.1080">
    <property type="match status" value="1"/>
</dbReference>
<dbReference type="NCBIfam" id="TIGR00274">
    <property type="entry name" value="N-acetylmuramic acid 6-phosphate etherase"/>
    <property type="match status" value="1"/>
</dbReference>
<organism evidence="15 16">
    <name type="scientific">Bacillus zhangzhouensis</name>
    <dbReference type="NCBI Taxonomy" id="1178540"/>
    <lineage>
        <taxon>Bacteria</taxon>
        <taxon>Bacillati</taxon>
        <taxon>Bacillota</taxon>
        <taxon>Bacilli</taxon>
        <taxon>Bacillales</taxon>
        <taxon>Bacillaceae</taxon>
        <taxon>Bacillus</taxon>
    </lineage>
</organism>
<evidence type="ECO:0000256" key="12">
    <source>
        <dbReference type="HAMAP-Rule" id="MF_00068"/>
    </source>
</evidence>
<dbReference type="GO" id="GO:0097173">
    <property type="term" value="P:N-acetylmuramic acid catabolic process"/>
    <property type="evidence" value="ECO:0007669"/>
    <property type="project" value="UniProtKB-UniPathway"/>
</dbReference>
<evidence type="ECO:0000256" key="10">
    <source>
        <dbReference type="ARBA" id="ARBA00077905"/>
    </source>
</evidence>